<sequence length="528" mass="59337">MNKIKAITTIFSIILFMGISLDSIAQKKFGDLAEGPYDRLVIRNAMVIPGHGGPSVGPYDIVIEGDKITDMIPFDPVTAERRGDSERPTGNRVIEADGKYVMPGMIDLHMHLRQDPMEIEYVYYTKLAHGVTTMVPAPDRGLDNAMDEASRSENNEILAPRMYPIWGWGSNTDFDREFLENPANAPEVAAEMFEKGAHVVSVGSLGWNQKLLGAVTKAVTENGGITTYHIPPNTTSVTQAVDAARLGVTMIEHHYAYAESSLDRQVQDYPRDYNYNDENARFRHAGKVWTEANRERLLGEVADSLFAYGVHMLPTRVVYEANRDILRAASLPWNEKYTHQALINWNLPNPAFHGSYHYDWTSDDEYYWSYAFDLWGDLIYEFNKRGGHVSYGTDDNYIWATPGFSNVRELQLLRETGMHTLEVLKAATHNSAITLREEKLGLVRPGYTADLIIVDGSPLYNLRNMYSFGAINTDENGDMFRSEGIVHTIKGGVVIENDLLMEEVARMVKASKEGVSSENIMTAPFIVE</sequence>
<dbReference type="Gene3D" id="1.20.58.520">
    <property type="entry name" value="Amidohydrolase"/>
    <property type="match status" value="1"/>
</dbReference>
<dbReference type="Gene3D" id="3.20.20.140">
    <property type="entry name" value="Metal-dependent hydrolases"/>
    <property type="match status" value="1"/>
</dbReference>
<evidence type="ECO:0000313" key="3">
    <source>
        <dbReference type="Proteomes" id="UP001597460"/>
    </source>
</evidence>
<dbReference type="PANTHER" id="PTHR43135:SF3">
    <property type="entry name" value="ALPHA-D-RIBOSE 1-METHYLPHOSPHONATE 5-TRIPHOSPHATE DIPHOSPHATASE"/>
    <property type="match status" value="1"/>
</dbReference>
<dbReference type="Pfam" id="PF01979">
    <property type="entry name" value="Amidohydro_1"/>
    <property type="match status" value="1"/>
</dbReference>
<dbReference type="SUPFAM" id="SSF51338">
    <property type="entry name" value="Composite domain of metallo-dependent hydrolases"/>
    <property type="match status" value="1"/>
</dbReference>
<dbReference type="InterPro" id="IPR011059">
    <property type="entry name" value="Metal-dep_hydrolase_composite"/>
</dbReference>
<dbReference type="InterPro" id="IPR006680">
    <property type="entry name" value="Amidohydro-rel"/>
</dbReference>
<proteinExistence type="predicted"/>
<dbReference type="Gene3D" id="3.30.110.90">
    <property type="entry name" value="Amidohydrolase"/>
    <property type="match status" value="1"/>
</dbReference>
<protein>
    <submittedName>
        <fullName evidence="2">Amidohydrolase family protein</fullName>
    </submittedName>
</protein>
<dbReference type="EMBL" id="JBHULI010000024">
    <property type="protein sequence ID" value="MFD2532566.1"/>
    <property type="molecule type" value="Genomic_DNA"/>
</dbReference>
<dbReference type="Gene3D" id="2.30.40.10">
    <property type="entry name" value="Urease, subunit C, domain 1"/>
    <property type="match status" value="1"/>
</dbReference>
<organism evidence="2 3">
    <name type="scientific">Gracilimonas halophila</name>
    <dbReference type="NCBI Taxonomy" id="1834464"/>
    <lineage>
        <taxon>Bacteria</taxon>
        <taxon>Pseudomonadati</taxon>
        <taxon>Balneolota</taxon>
        <taxon>Balneolia</taxon>
        <taxon>Balneolales</taxon>
        <taxon>Balneolaceae</taxon>
        <taxon>Gracilimonas</taxon>
    </lineage>
</organism>
<name>A0ABW5JII3_9BACT</name>
<dbReference type="SUPFAM" id="SSF51556">
    <property type="entry name" value="Metallo-dependent hydrolases"/>
    <property type="match status" value="1"/>
</dbReference>
<evidence type="ECO:0000313" key="2">
    <source>
        <dbReference type="EMBL" id="MFD2532566.1"/>
    </source>
</evidence>
<evidence type="ECO:0000259" key="1">
    <source>
        <dbReference type="Pfam" id="PF01979"/>
    </source>
</evidence>
<dbReference type="Proteomes" id="UP001597460">
    <property type="component" value="Unassembled WGS sequence"/>
</dbReference>
<reference evidence="3" key="1">
    <citation type="journal article" date="2019" name="Int. J. Syst. Evol. Microbiol.">
        <title>The Global Catalogue of Microorganisms (GCM) 10K type strain sequencing project: providing services to taxonomists for standard genome sequencing and annotation.</title>
        <authorList>
            <consortium name="The Broad Institute Genomics Platform"/>
            <consortium name="The Broad Institute Genome Sequencing Center for Infectious Disease"/>
            <person name="Wu L."/>
            <person name="Ma J."/>
        </authorList>
    </citation>
    <scope>NUCLEOTIDE SEQUENCE [LARGE SCALE GENOMIC DNA]</scope>
    <source>
        <strain evidence="3">KCTC 52042</strain>
    </source>
</reference>
<comment type="caution">
    <text evidence="2">The sequence shown here is derived from an EMBL/GenBank/DDBJ whole genome shotgun (WGS) entry which is preliminary data.</text>
</comment>
<feature type="domain" description="Amidohydrolase-related" evidence="1">
    <location>
        <begin position="384"/>
        <end position="493"/>
    </location>
</feature>
<accession>A0ABW5JII3</accession>
<dbReference type="InterPro" id="IPR051781">
    <property type="entry name" value="Metallo-dep_Hydrolase"/>
</dbReference>
<gene>
    <name evidence="2" type="ORF">ACFSVN_08935</name>
</gene>
<dbReference type="RefSeq" id="WP_390301197.1">
    <property type="nucleotide sequence ID" value="NZ_JBHULI010000024.1"/>
</dbReference>
<keyword evidence="3" id="KW-1185">Reference proteome</keyword>
<dbReference type="PANTHER" id="PTHR43135">
    <property type="entry name" value="ALPHA-D-RIBOSE 1-METHYLPHOSPHONATE 5-TRIPHOSPHATE DIPHOSPHATASE"/>
    <property type="match status" value="1"/>
</dbReference>
<dbReference type="InterPro" id="IPR032466">
    <property type="entry name" value="Metal_Hydrolase"/>
</dbReference>